<feature type="transmembrane region" description="Helical" evidence="6">
    <location>
        <begin position="380"/>
        <end position="401"/>
    </location>
</feature>
<evidence type="ECO:0000259" key="7">
    <source>
        <dbReference type="PROSITE" id="PS50850"/>
    </source>
</evidence>
<name>A0ABS2KZK5_9NOCA</name>
<evidence type="ECO:0000313" key="9">
    <source>
        <dbReference type="Proteomes" id="UP000703038"/>
    </source>
</evidence>
<dbReference type="Proteomes" id="UP000703038">
    <property type="component" value="Unassembled WGS sequence"/>
</dbReference>
<feature type="transmembrane region" description="Helical" evidence="6">
    <location>
        <begin position="103"/>
        <end position="124"/>
    </location>
</feature>
<dbReference type="PANTHER" id="PTHR43124">
    <property type="entry name" value="PURINE EFFLUX PUMP PBUE"/>
    <property type="match status" value="1"/>
</dbReference>
<feature type="transmembrane region" description="Helical" evidence="6">
    <location>
        <begin position="165"/>
        <end position="182"/>
    </location>
</feature>
<dbReference type="EMBL" id="JAFBBK010000001">
    <property type="protein sequence ID" value="MBM7417370.1"/>
    <property type="molecule type" value="Genomic_DNA"/>
</dbReference>
<dbReference type="InterPro" id="IPR036259">
    <property type="entry name" value="MFS_trans_sf"/>
</dbReference>
<evidence type="ECO:0000256" key="4">
    <source>
        <dbReference type="ARBA" id="ARBA00022989"/>
    </source>
</evidence>
<organism evidence="8 9">
    <name type="scientific">Rhodococcoides corynebacterioides</name>
    <dbReference type="NCBI Taxonomy" id="53972"/>
    <lineage>
        <taxon>Bacteria</taxon>
        <taxon>Bacillati</taxon>
        <taxon>Actinomycetota</taxon>
        <taxon>Actinomycetes</taxon>
        <taxon>Mycobacteriales</taxon>
        <taxon>Nocardiaceae</taxon>
        <taxon>Rhodococcoides</taxon>
    </lineage>
</organism>
<dbReference type="SUPFAM" id="SSF103473">
    <property type="entry name" value="MFS general substrate transporter"/>
    <property type="match status" value="1"/>
</dbReference>
<comment type="caution">
    <text evidence="8">The sequence shown here is derived from an EMBL/GenBank/DDBJ whole genome shotgun (WGS) entry which is preliminary data.</text>
</comment>
<protein>
    <submittedName>
        <fullName evidence="8">Nitrate/nitrite transporter NarK</fullName>
    </submittedName>
</protein>
<keyword evidence="9" id="KW-1185">Reference proteome</keyword>
<evidence type="ECO:0000256" key="3">
    <source>
        <dbReference type="ARBA" id="ARBA00022692"/>
    </source>
</evidence>
<dbReference type="RefSeq" id="WP_204870006.1">
    <property type="nucleotide sequence ID" value="NZ_JAFBBK010000001.1"/>
</dbReference>
<feature type="transmembrane region" description="Helical" evidence="6">
    <location>
        <begin position="46"/>
        <end position="67"/>
    </location>
</feature>
<dbReference type="InterPro" id="IPR011701">
    <property type="entry name" value="MFS"/>
</dbReference>
<dbReference type="Pfam" id="PF07690">
    <property type="entry name" value="MFS_1"/>
    <property type="match status" value="1"/>
</dbReference>
<feature type="transmembrane region" description="Helical" evidence="6">
    <location>
        <begin position="287"/>
        <end position="309"/>
    </location>
</feature>
<proteinExistence type="predicted"/>
<feature type="transmembrane region" description="Helical" evidence="6">
    <location>
        <begin position="347"/>
        <end position="368"/>
    </location>
</feature>
<dbReference type="InterPro" id="IPR020846">
    <property type="entry name" value="MFS_dom"/>
</dbReference>
<feature type="transmembrane region" description="Helical" evidence="6">
    <location>
        <begin position="74"/>
        <end position="97"/>
    </location>
</feature>
<accession>A0ABS2KZK5</accession>
<comment type="subcellular location">
    <subcellularLocation>
        <location evidence="1">Cell membrane</location>
        <topology evidence="1">Multi-pass membrane protein</topology>
    </subcellularLocation>
</comment>
<evidence type="ECO:0000256" key="1">
    <source>
        <dbReference type="ARBA" id="ARBA00004651"/>
    </source>
</evidence>
<dbReference type="Gene3D" id="1.20.1250.20">
    <property type="entry name" value="MFS general substrate transporter like domains"/>
    <property type="match status" value="2"/>
</dbReference>
<feature type="transmembrane region" description="Helical" evidence="6">
    <location>
        <begin position="256"/>
        <end position="275"/>
    </location>
</feature>
<dbReference type="PANTHER" id="PTHR43124:SF3">
    <property type="entry name" value="CHLORAMPHENICOL EFFLUX PUMP RV0191"/>
    <property type="match status" value="1"/>
</dbReference>
<reference evidence="8 9" key="1">
    <citation type="submission" date="2021-01" db="EMBL/GenBank/DDBJ databases">
        <title>Genomics of switchgrass bacterial isolates.</title>
        <authorList>
            <person name="Shade A."/>
        </authorList>
    </citation>
    <scope>NUCLEOTIDE SEQUENCE [LARGE SCALE GENOMIC DNA]</scope>
    <source>
        <strain evidence="8 9">PvP111</strain>
    </source>
</reference>
<feature type="transmembrane region" description="Helical" evidence="6">
    <location>
        <begin position="315"/>
        <end position="335"/>
    </location>
</feature>
<feature type="transmembrane region" description="Helical" evidence="6">
    <location>
        <begin position="136"/>
        <end position="159"/>
    </location>
</feature>
<gene>
    <name evidence="8" type="ORF">JOE42_004103</name>
</gene>
<keyword evidence="4 6" id="KW-1133">Transmembrane helix</keyword>
<evidence type="ECO:0000256" key="2">
    <source>
        <dbReference type="ARBA" id="ARBA00022475"/>
    </source>
</evidence>
<feature type="transmembrane region" description="Helical" evidence="6">
    <location>
        <begin position="221"/>
        <end position="244"/>
    </location>
</feature>
<dbReference type="InterPro" id="IPR050189">
    <property type="entry name" value="MFS_Efflux_Transporters"/>
</dbReference>
<sequence>MSNNRWINLSVAYLALVGAFLPYVGWSPSLSSISEDLGLSYSQAGGISSITGLVAGAMILIGGVIASRWGCKNVILAGLAAGLLGQAVFAAAGGFGLVVVARVLAGVSVGFLWVATYTMAVNWFRNTRKTGRAVGIMLSADGMGAVLGLFAFSAVLAAFGWRMGLAVQAVCLGAVLVVVLTVSRNAPEHDADVAIEDRSDARPGTGELVRSMFTCLKNRNVFTALLYWIGGVGLFSVIASWMPAILVEDAGMSESLAGFISALFSIAGSAAALSAPYIAEKLGNKKIVVVVSGIVTAVSLAALTIFLAAENYVAVALLAPIIGLGVYAGESLTLTTAVESVHARHSGLVNGIIVGMPWLISGFAYPYILGAVKDATGGFVQGFLALTVATIVLCALSPFLIREPAAVPGVAPEAESPIRA</sequence>
<keyword evidence="2" id="KW-1003">Cell membrane</keyword>
<evidence type="ECO:0000256" key="6">
    <source>
        <dbReference type="SAM" id="Phobius"/>
    </source>
</evidence>
<dbReference type="PROSITE" id="PS50850">
    <property type="entry name" value="MFS"/>
    <property type="match status" value="1"/>
</dbReference>
<feature type="transmembrane region" description="Helical" evidence="6">
    <location>
        <begin position="7"/>
        <end position="26"/>
    </location>
</feature>
<feature type="domain" description="Major facilitator superfamily (MFS) profile" evidence="7">
    <location>
        <begin position="7"/>
        <end position="405"/>
    </location>
</feature>
<keyword evidence="3 6" id="KW-0812">Transmembrane</keyword>
<evidence type="ECO:0000313" key="8">
    <source>
        <dbReference type="EMBL" id="MBM7417370.1"/>
    </source>
</evidence>
<evidence type="ECO:0000256" key="5">
    <source>
        <dbReference type="ARBA" id="ARBA00023136"/>
    </source>
</evidence>
<keyword evidence="5 6" id="KW-0472">Membrane</keyword>